<keyword evidence="2" id="KW-1185">Reference proteome</keyword>
<dbReference type="PANTHER" id="PTHR38440">
    <property type="entry name" value="UPF0398 PROTEIN YPSA"/>
    <property type="match status" value="1"/>
</dbReference>
<dbReference type="Pfam" id="PF06908">
    <property type="entry name" value="YpsA"/>
    <property type="match status" value="1"/>
</dbReference>
<organism evidence="1 2">
    <name type="scientific">Agathobaculum hominis</name>
    <dbReference type="NCBI Taxonomy" id="2763014"/>
    <lineage>
        <taxon>Bacteria</taxon>
        <taxon>Bacillati</taxon>
        <taxon>Bacillota</taxon>
        <taxon>Clostridia</taxon>
        <taxon>Eubacteriales</taxon>
        <taxon>Butyricicoccaceae</taxon>
        <taxon>Agathobaculum</taxon>
    </lineage>
</organism>
<dbReference type="Proteomes" id="UP000641741">
    <property type="component" value="Unassembled WGS sequence"/>
</dbReference>
<dbReference type="Gene3D" id="3.40.50.450">
    <property type="match status" value="1"/>
</dbReference>
<dbReference type="PANTHER" id="PTHR38440:SF1">
    <property type="entry name" value="UPF0398 PROTEIN SPR0331"/>
    <property type="match status" value="1"/>
</dbReference>
<name>A0ABR7GNN3_9FIRM</name>
<evidence type="ECO:0000313" key="2">
    <source>
        <dbReference type="Proteomes" id="UP000641741"/>
    </source>
</evidence>
<dbReference type="EMBL" id="JACOPK010000006">
    <property type="protein sequence ID" value="MBC5695925.1"/>
    <property type="molecule type" value="Genomic_DNA"/>
</dbReference>
<sequence>MQDPRSHTCCFSGYRPEKMPFRTNDPDAVQALETALDRAVEHAVSQGYHTFLSGMAAGFDIWAAEAVIRARAHHDIRLLCAVPHDHQSDRFPPSWKKRYNVCLVNSDAVRVFASNYFSGCFSVRNRFMVDSSSLLICYFDGQAGGTAQTVHYAQGSGLRIINLSPRAYDQLSLL</sequence>
<accession>A0ABR7GNN3</accession>
<evidence type="ECO:0000313" key="1">
    <source>
        <dbReference type="EMBL" id="MBC5695925.1"/>
    </source>
</evidence>
<reference evidence="1 2" key="1">
    <citation type="submission" date="2020-08" db="EMBL/GenBank/DDBJ databases">
        <title>Genome public.</title>
        <authorList>
            <person name="Liu C."/>
            <person name="Sun Q."/>
        </authorList>
    </citation>
    <scope>NUCLEOTIDE SEQUENCE [LARGE SCALE GENOMIC DNA]</scope>
    <source>
        <strain evidence="1 2">M2</strain>
    </source>
</reference>
<proteinExistence type="predicted"/>
<dbReference type="InterPro" id="IPR010697">
    <property type="entry name" value="YspA"/>
</dbReference>
<protein>
    <submittedName>
        <fullName evidence="1">DUF1273 family protein</fullName>
    </submittedName>
</protein>
<gene>
    <name evidence="1" type="ORF">H8S02_08200</name>
</gene>
<comment type="caution">
    <text evidence="1">The sequence shown here is derived from an EMBL/GenBank/DDBJ whole genome shotgun (WGS) entry which is preliminary data.</text>
</comment>
<dbReference type="SUPFAM" id="SSF102405">
    <property type="entry name" value="MCP/YpsA-like"/>
    <property type="match status" value="1"/>
</dbReference>
<dbReference type="RefSeq" id="WP_186970113.1">
    <property type="nucleotide sequence ID" value="NZ_JACOPK010000006.1"/>
</dbReference>